<name>A0ABT4ZYD2_9CYAN</name>
<sequence length="42" mass="4406">MASARRVSKLTIPSPQSPVPSPQSPVPSPQSPVPSSHITQLM</sequence>
<protein>
    <submittedName>
        <fullName evidence="2">Uncharacterized protein</fullName>
    </submittedName>
</protein>
<evidence type="ECO:0000256" key="1">
    <source>
        <dbReference type="SAM" id="MobiDB-lite"/>
    </source>
</evidence>
<accession>A0ABT4ZYD2</accession>
<proteinExistence type="predicted"/>
<dbReference type="Proteomes" id="UP001211711">
    <property type="component" value="Unassembled WGS sequence"/>
</dbReference>
<organism evidence="2 3">
    <name type="scientific">Sphaerospermopsis kisseleviana CS-549</name>
    <dbReference type="NCBI Taxonomy" id="3021783"/>
    <lineage>
        <taxon>Bacteria</taxon>
        <taxon>Bacillati</taxon>
        <taxon>Cyanobacteriota</taxon>
        <taxon>Cyanophyceae</taxon>
        <taxon>Nostocales</taxon>
        <taxon>Aphanizomenonaceae</taxon>
        <taxon>Sphaerospermopsis</taxon>
        <taxon>Sphaerospermopsis kisseleviana</taxon>
    </lineage>
</organism>
<feature type="region of interest" description="Disordered" evidence="1">
    <location>
        <begin position="1"/>
        <end position="42"/>
    </location>
</feature>
<evidence type="ECO:0000313" key="3">
    <source>
        <dbReference type="Proteomes" id="UP001211711"/>
    </source>
</evidence>
<dbReference type="EMBL" id="JAQMTI010000317">
    <property type="protein sequence ID" value="MDB9444441.1"/>
    <property type="molecule type" value="Genomic_DNA"/>
</dbReference>
<comment type="caution">
    <text evidence="2">The sequence shown here is derived from an EMBL/GenBank/DDBJ whole genome shotgun (WGS) entry which is preliminary data.</text>
</comment>
<feature type="compositionally biased region" description="Pro residues" evidence="1">
    <location>
        <begin position="15"/>
        <end position="32"/>
    </location>
</feature>
<gene>
    <name evidence="2" type="ORF">PN497_24260</name>
</gene>
<keyword evidence="3" id="KW-1185">Reference proteome</keyword>
<dbReference type="RefSeq" id="WP_272110984.1">
    <property type="nucleotide sequence ID" value="NZ_JAQMTI010000317.1"/>
</dbReference>
<evidence type="ECO:0000313" key="2">
    <source>
        <dbReference type="EMBL" id="MDB9444441.1"/>
    </source>
</evidence>
<reference evidence="2 3" key="1">
    <citation type="submission" date="2023-01" db="EMBL/GenBank/DDBJ databases">
        <title>Genomes from the Australian National Cyanobacteria Reference Collection.</title>
        <authorList>
            <person name="Willis A."/>
            <person name="Lee E.M.F."/>
        </authorList>
    </citation>
    <scope>NUCLEOTIDE SEQUENCE [LARGE SCALE GENOMIC DNA]</scope>
    <source>
        <strain evidence="2 3">CS-549</strain>
    </source>
</reference>